<keyword evidence="6" id="KW-0631">Potassium channel</keyword>
<keyword evidence="8 14" id="KW-1133">Transmembrane helix</keyword>
<reference evidence="16" key="1">
    <citation type="submission" date="2016-06" db="EMBL/GenBank/DDBJ databases">
        <authorList>
            <person name="Varghese N."/>
            <person name="Submissions Spin"/>
        </authorList>
    </citation>
    <scope>NUCLEOTIDE SEQUENCE [LARGE SCALE GENOMIC DNA]</scope>
    <source>
        <strain evidence="16">DSM 45246</strain>
    </source>
</reference>
<comment type="similarity">
    <text evidence="2">Belongs to the TMEM175 family.</text>
</comment>
<protein>
    <submittedName>
        <fullName evidence="15">Uncharacterized membrane protein</fullName>
    </submittedName>
</protein>
<dbReference type="AlphaFoldDB" id="A0A1C4YGS7"/>
<evidence type="ECO:0000256" key="8">
    <source>
        <dbReference type="ARBA" id="ARBA00022989"/>
    </source>
</evidence>
<dbReference type="PANTHER" id="PTHR31462">
    <property type="entry name" value="ENDOSOMAL/LYSOSOMAL POTASSIUM CHANNEL TMEM175"/>
    <property type="match status" value="1"/>
</dbReference>
<proteinExistence type="inferred from homology"/>
<dbReference type="GO" id="GO:0005267">
    <property type="term" value="F:potassium channel activity"/>
    <property type="evidence" value="ECO:0007669"/>
    <property type="project" value="UniProtKB-KW"/>
</dbReference>
<dbReference type="Proteomes" id="UP000199629">
    <property type="component" value="Unassembled WGS sequence"/>
</dbReference>
<evidence type="ECO:0000256" key="4">
    <source>
        <dbReference type="ARBA" id="ARBA00022538"/>
    </source>
</evidence>
<evidence type="ECO:0000256" key="13">
    <source>
        <dbReference type="SAM" id="MobiDB-lite"/>
    </source>
</evidence>
<comment type="subcellular location">
    <subcellularLocation>
        <location evidence="1">Membrane</location>
        <topology evidence="1">Multi-pass membrane protein</topology>
    </subcellularLocation>
</comment>
<evidence type="ECO:0000256" key="1">
    <source>
        <dbReference type="ARBA" id="ARBA00004141"/>
    </source>
</evidence>
<dbReference type="GO" id="GO:0016020">
    <property type="term" value="C:membrane"/>
    <property type="evidence" value="ECO:0007669"/>
    <property type="project" value="UniProtKB-SubCell"/>
</dbReference>
<dbReference type="Pfam" id="PF06736">
    <property type="entry name" value="TMEM175"/>
    <property type="match status" value="1"/>
</dbReference>
<feature type="transmembrane region" description="Helical" evidence="14">
    <location>
        <begin position="137"/>
        <end position="156"/>
    </location>
</feature>
<keyword evidence="9" id="KW-0406">Ion transport</keyword>
<evidence type="ECO:0000256" key="10">
    <source>
        <dbReference type="ARBA" id="ARBA00023136"/>
    </source>
</evidence>
<gene>
    <name evidence="15" type="ORF">GA0070214_108202</name>
</gene>
<evidence type="ECO:0000256" key="3">
    <source>
        <dbReference type="ARBA" id="ARBA00022448"/>
    </source>
</evidence>
<comment type="catalytic activity">
    <reaction evidence="12">
        <text>K(+)(in) = K(+)(out)</text>
        <dbReference type="Rhea" id="RHEA:29463"/>
        <dbReference type="ChEBI" id="CHEBI:29103"/>
    </reaction>
</comment>
<name>A0A1C4YGS7_9ACTN</name>
<evidence type="ECO:0000256" key="2">
    <source>
        <dbReference type="ARBA" id="ARBA00006920"/>
    </source>
</evidence>
<dbReference type="RefSeq" id="WP_244167802.1">
    <property type="nucleotide sequence ID" value="NZ_FMCS01000008.1"/>
</dbReference>
<evidence type="ECO:0000256" key="11">
    <source>
        <dbReference type="ARBA" id="ARBA00023303"/>
    </source>
</evidence>
<evidence type="ECO:0000313" key="16">
    <source>
        <dbReference type="Proteomes" id="UP000199629"/>
    </source>
</evidence>
<keyword evidence="10 14" id="KW-0472">Membrane</keyword>
<evidence type="ECO:0000256" key="7">
    <source>
        <dbReference type="ARBA" id="ARBA00022958"/>
    </source>
</evidence>
<feature type="transmembrane region" description="Helical" evidence="14">
    <location>
        <begin position="103"/>
        <end position="125"/>
    </location>
</feature>
<keyword evidence="4" id="KW-0633">Potassium transport</keyword>
<evidence type="ECO:0000313" key="15">
    <source>
        <dbReference type="EMBL" id="SCF19935.1"/>
    </source>
</evidence>
<keyword evidence="5 14" id="KW-0812">Transmembrane</keyword>
<dbReference type="InterPro" id="IPR010617">
    <property type="entry name" value="TMEM175-like"/>
</dbReference>
<evidence type="ECO:0000256" key="14">
    <source>
        <dbReference type="SAM" id="Phobius"/>
    </source>
</evidence>
<keyword evidence="3" id="KW-0813">Transport</keyword>
<feature type="transmembrane region" description="Helical" evidence="14">
    <location>
        <begin position="187"/>
        <end position="216"/>
    </location>
</feature>
<evidence type="ECO:0000256" key="9">
    <source>
        <dbReference type="ARBA" id="ARBA00023065"/>
    </source>
</evidence>
<keyword evidence="16" id="KW-1185">Reference proteome</keyword>
<feature type="region of interest" description="Disordered" evidence="13">
    <location>
        <begin position="1"/>
        <end position="24"/>
    </location>
</feature>
<evidence type="ECO:0000256" key="6">
    <source>
        <dbReference type="ARBA" id="ARBA00022826"/>
    </source>
</evidence>
<dbReference type="EMBL" id="FMCS01000008">
    <property type="protein sequence ID" value="SCF19935.1"/>
    <property type="molecule type" value="Genomic_DNA"/>
</dbReference>
<keyword evidence="7" id="KW-0630">Potassium</keyword>
<keyword evidence="11" id="KW-0407">Ion channel</keyword>
<evidence type="ECO:0000256" key="12">
    <source>
        <dbReference type="ARBA" id="ARBA00034430"/>
    </source>
</evidence>
<evidence type="ECO:0000256" key="5">
    <source>
        <dbReference type="ARBA" id="ARBA00022692"/>
    </source>
</evidence>
<dbReference type="PANTHER" id="PTHR31462:SF5">
    <property type="entry name" value="ENDOSOMAL_LYSOSOMAL PROTON CHANNEL TMEM175"/>
    <property type="match status" value="1"/>
</dbReference>
<feature type="transmembrane region" description="Helical" evidence="14">
    <location>
        <begin position="72"/>
        <end position="91"/>
    </location>
</feature>
<accession>A0A1C4YGS7</accession>
<organism evidence="15 16">
    <name type="scientific">Micromonospora chaiyaphumensis</name>
    <dbReference type="NCBI Taxonomy" id="307119"/>
    <lineage>
        <taxon>Bacteria</taxon>
        <taxon>Bacillati</taxon>
        <taxon>Actinomycetota</taxon>
        <taxon>Actinomycetes</taxon>
        <taxon>Micromonosporales</taxon>
        <taxon>Micromonosporaceae</taxon>
        <taxon>Micromonospora</taxon>
    </lineage>
</organism>
<feature type="compositionally biased region" description="Basic and acidic residues" evidence="13">
    <location>
        <begin position="14"/>
        <end position="24"/>
    </location>
</feature>
<dbReference type="GO" id="GO:0015252">
    <property type="term" value="F:proton channel activity"/>
    <property type="evidence" value="ECO:0007669"/>
    <property type="project" value="InterPro"/>
</dbReference>
<sequence>MPWFRAAGSTSNAGDREERRSTPIGAERDPKRVVAFSDAVIAIAVTLLVLEIRPPEDTRHLWQGLRELWPSYAAYFLTFLLIGQMWVNHHVMFDHIRSADRLVLLLNTLLLMQIAFLPFASAVLASAFESGHGERTAVLFYGIAYEVAAILFNVIWEYARRGRRLVDPATDAAAAAAISRRFRPAPVWIAVGTLLGAWHPVLGIAVLAAFVPFYWWPIKGEIASIRRARERAGGEPAAS</sequence>